<comment type="caution">
    <text evidence="1">The sequence shown here is derived from an EMBL/GenBank/DDBJ whole genome shotgun (WGS) entry which is preliminary data.</text>
</comment>
<dbReference type="VEuPathDB" id="MicrosporidiaDB:CWI37_0325p0020"/>
<dbReference type="EMBL" id="PITJ01000325">
    <property type="protein sequence ID" value="TBU03258.1"/>
    <property type="molecule type" value="Genomic_DNA"/>
</dbReference>
<reference evidence="1 2" key="1">
    <citation type="submission" date="2017-12" db="EMBL/GenBank/DDBJ databases">
        <authorList>
            <person name="Pombert J.-F."/>
            <person name="Haag K.L."/>
            <person name="Ebert D."/>
        </authorList>
    </citation>
    <scope>NUCLEOTIDE SEQUENCE [LARGE SCALE GENOMIC DNA]</scope>
    <source>
        <strain evidence="1">FI-OER-3-3</strain>
    </source>
</reference>
<protein>
    <submittedName>
        <fullName evidence="1">Uncharacterized protein</fullName>
    </submittedName>
</protein>
<sequence length="790" mass="94116">MEIFYLGVVFCLKLLNQNIYFRLAICKKIVFYSIENVYMEIYNKKKIEEISYEFKIESNDILKNFKSVYLLDNQYLKCKLQNGDVKYFIPNTVEISDSTDIILNFSVIEDYQANESTQNIFLGLLTNEFLFRFKKYATTEDIFVNTIYSYEFISIMRVLEICGFQKTKNNDIFLKYLLIKSIMSADFDFANSEIFLHTRKNNQKSLDSVMKHLFSMFIKFVFSEGITNREFLFSNSAILINKHRIILSYPLYIFCKEKFSKQNIFTVSFNTISYLEKILNSAWSTNCLCFFIRYIKIDFFCFDKIKYKNSQKFPTLIKIIKPRSLQKLSIVDNFGEKMILRMFIDFGYFDICESVKIVSDLNIEEIDMVLTNCTNLKRLIIVVEEAYYNIISELYEFALKNQSVCINYKCTFFKMECQKDFLLRTFPKNLIFYVAKYNISFKHCSSCHILSLSLFRKLRIYYESDKYLLFVKTCIDYGLNSKNVSFYRSTKKSKAKIHSNLLKSFTQLHKLESMSFDNIIVSKSLIRFILVSNQLKNIAFNNVKISSKKFSKYKIYNFVLQGFTIRKSNFIFNVDFLEFISLFPNITFLKIHIENIDGNLKSEMAKYASKRSKKGITSLISSLEYFKITISEYIVREFPVLFALSLLFDFKKLNILILKSYDFEEQDIQCISNITSITDIYIKFYKRYSALNLNRLITFIKNNEIESIRLDFFDLNKNIIEFLHLLRHIKFISITFSYIVKTNFNLLKKIKFKHPFAMNIFCRDNRFVSYEESNYFKECNIRFRDTTYFV</sequence>
<accession>A0A4Q9L6L4</accession>
<organism evidence="1 2">
    <name type="scientific">Hamiltosporidium tvaerminnensis</name>
    <dbReference type="NCBI Taxonomy" id="1176355"/>
    <lineage>
        <taxon>Eukaryota</taxon>
        <taxon>Fungi</taxon>
        <taxon>Fungi incertae sedis</taxon>
        <taxon>Microsporidia</taxon>
        <taxon>Dubosqiidae</taxon>
        <taxon>Hamiltosporidium</taxon>
    </lineage>
</organism>
<dbReference type="AlphaFoldDB" id="A0A4Q9L6L4"/>
<gene>
    <name evidence="1" type="ORF">CWI37_0325p0020</name>
</gene>
<evidence type="ECO:0000313" key="1">
    <source>
        <dbReference type="EMBL" id="TBU03258.1"/>
    </source>
</evidence>
<dbReference type="Proteomes" id="UP000292362">
    <property type="component" value="Unassembled WGS sequence"/>
</dbReference>
<name>A0A4Q9L6L4_9MICR</name>
<evidence type="ECO:0000313" key="2">
    <source>
        <dbReference type="Proteomes" id="UP000292362"/>
    </source>
</evidence>
<proteinExistence type="predicted"/>